<keyword evidence="2" id="KW-1185">Reference proteome</keyword>
<dbReference type="Gramene" id="mRNA:HanXRQr2_Chr07g0305181">
    <property type="protein sequence ID" value="CDS:HanXRQr2_Chr07g0305181.1"/>
    <property type="gene ID" value="HanXRQr2_Chr07g0305181"/>
</dbReference>
<evidence type="ECO:0000313" key="2">
    <source>
        <dbReference type="Proteomes" id="UP000215914"/>
    </source>
</evidence>
<name>A0A9K3INC8_HELAN</name>
<reference evidence="1" key="1">
    <citation type="journal article" date="2017" name="Nature">
        <title>The sunflower genome provides insights into oil metabolism, flowering and Asterid evolution.</title>
        <authorList>
            <person name="Badouin H."/>
            <person name="Gouzy J."/>
            <person name="Grassa C.J."/>
            <person name="Murat F."/>
            <person name="Staton S.E."/>
            <person name="Cottret L."/>
            <person name="Lelandais-Briere C."/>
            <person name="Owens G.L."/>
            <person name="Carrere S."/>
            <person name="Mayjonade B."/>
            <person name="Legrand L."/>
            <person name="Gill N."/>
            <person name="Kane N.C."/>
            <person name="Bowers J.E."/>
            <person name="Hubner S."/>
            <person name="Bellec A."/>
            <person name="Berard A."/>
            <person name="Berges H."/>
            <person name="Blanchet N."/>
            <person name="Boniface M.C."/>
            <person name="Brunel D."/>
            <person name="Catrice O."/>
            <person name="Chaidir N."/>
            <person name="Claudel C."/>
            <person name="Donnadieu C."/>
            <person name="Faraut T."/>
            <person name="Fievet G."/>
            <person name="Helmstetter N."/>
            <person name="King M."/>
            <person name="Knapp S.J."/>
            <person name="Lai Z."/>
            <person name="Le Paslier M.C."/>
            <person name="Lippi Y."/>
            <person name="Lorenzon L."/>
            <person name="Mandel J.R."/>
            <person name="Marage G."/>
            <person name="Marchand G."/>
            <person name="Marquand E."/>
            <person name="Bret-Mestries E."/>
            <person name="Morien E."/>
            <person name="Nambeesan S."/>
            <person name="Nguyen T."/>
            <person name="Pegot-Espagnet P."/>
            <person name="Pouilly N."/>
            <person name="Raftis F."/>
            <person name="Sallet E."/>
            <person name="Schiex T."/>
            <person name="Thomas J."/>
            <person name="Vandecasteele C."/>
            <person name="Vares D."/>
            <person name="Vear F."/>
            <person name="Vautrin S."/>
            <person name="Crespi M."/>
            <person name="Mangin B."/>
            <person name="Burke J.M."/>
            <person name="Salse J."/>
            <person name="Munos S."/>
            <person name="Vincourt P."/>
            <person name="Rieseberg L.H."/>
            <person name="Langlade N.B."/>
        </authorList>
    </citation>
    <scope>NUCLEOTIDE SEQUENCE</scope>
    <source>
        <tissue evidence="1">Leaves</tissue>
    </source>
</reference>
<dbReference type="EMBL" id="MNCJ02000322">
    <property type="protein sequence ID" value="KAF5799495.1"/>
    <property type="molecule type" value="Genomic_DNA"/>
</dbReference>
<evidence type="ECO:0000313" key="1">
    <source>
        <dbReference type="EMBL" id="KAF5799495.1"/>
    </source>
</evidence>
<reference evidence="1" key="2">
    <citation type="submission" date="2020-06" db="EMBL/GenBank/DDBJ databases">
        <title>Helianthus annuus Genome sequencing and assembly Release 2.</title>
        <authorList>
            <person name="Gouzy J."/>
            <person name="Langlade N."/>
            <person name="Munos S."/>
        </authorList>
    </citation>
    <scope>NUCLEOTIDE SEQUENCE</scope>
    <source>
        <tissue evidence="1">Leaves</tissue>
    </source>
</reference>
<dbReference type="Proteomes" id="UP000215914">
    <property type="component" value="Unassembled WGS sequence"/>
</dbReference>
<accession>A0A9K3INC8</accession>
<sequence>MKAASDAYDALVLPALAQAEECLVADDYVDRLRALFEPKEGAEGENEDEGED</sequence>
<comment type="caution">
    <text evidence="1">The sequence shown here is derived from an EMBL/GenBank/DDBJ whole genome shotgun (WGS) entry which is preliminary data.</text>
</comment>
<dbReference type="AlphaFoldDB" id="A0A9K3INC8"/>
<gene>
    <name evidence="1" type="ORF">HanXRQr2_Chr07g0305181</name>
</gene>
<proteinExistence type="predicted"/>
<protein>
    <submittedName>
        <fullName evidence="1">Uncharacterized protein</fullName>
    </submittedName>
</protein>
<organism evidence="1 2">
    <name type="scientific">Helianthus annuus</name>
    <name type="common">Common sunflower</name>
    <dbReference type="NCBI Taxonomy" id="4232"/>
    <lineage>
        <taxon>Eukaryota</taxon>
        <taxon>Viridiplantae</taxon>
        <taxon>Streptophyta</taxon>
        <taxon>Embryophyta</taxon>
        <taxon>Tracheophyta</taxon>
        <taxon>Spermatophyta</taxon>
        <taxon>Magnoliopsida</taxon>
        <taxon>eudicotyledons</taxon>
        <taxon>Gunneridae</taxon>
        <taxon>Pentapetalae</taxon>
        <taxon>asterids</taxon>
        <taxon>campanulids</taxon>
        <taxon>Asterales</taxon>
        <taxon>Asteraceae</taxon>
        <taxon>Asteroideae</taxon>
        <taxon>Heliantheae alliance</taxon>
        <taxon>Heliantheae</taxon>
        <taxon>Helianthus</taxon>
    </lineage>
</organism>